<evidence type="ECO:0000259" key="3">
    <source>
        <dbReference type="SMART" id="SM00563"/>
    </source>
</evidence>
<dbReference type="STRING" id="1920490.GCA_001895925_04575"/>
<feature type="domain" description="Phospholipid/glycerol acyltransferase" evidence="3">
    <location>
        <begin position="50"/>
        <end position="176"/>
    </location>
</feature>
<dbReference type="EMBL" id="PVWG01000048">
    <property type="protein sequence ID" value="PSB16039.1"/>
    <property type="molecule type" value="Genomic_DNA"/>
</dbReference>
<dbReference type="OrthoDB" id="9803035at2"/>
<dbReference type="SUPFAM" id="SSF69593">
    <property type="entry name" value="Glycerol-3-phosphate (1)-acyltransferase"/>
    <property type="match status" value="1"/>
</dbReference>
<dbReference type="GO" id="GO:0006654">
    <property type="term" value="P:phosphatidic acid biosynthetic process"/>
    <property type="evidence" value="ECO:0007669"/>
    <property type="project" value="TreeGrafter"/>
</dbReference>
<protein>
    <submittedName>
        <fullName evidence="4">1-acyl-sn-glycerol-3-phosphate acyltransferase</fullName>
    </submittedName>
</protein>
<dbReference type="RefSeq" id="WP_073071462.1">
    <property type="nucleotide sequence ID" value="NZ_MPPI01000011.1"/>
</dbReference>
<evidence type="ECO:0000313" key="5">
    <source>
        <dbReference type="Proteomes" id="UP000238634"/>
    </source>
</evidence>
<reference evidence="4 5" key="1">
    <citation type="submission" date="2018-02" db="EMBL/GenBank/DDBJ databases">
        <authorList>
            <person name="Cohen D.B."/>
            <person name="Kent A.D."/>
        </authorList>
    </citation>
    <scope>NUCLEOTIDE SEQUENCE [LARGE SCALE GENOMIC DNA]</scope>
    <source>
        <strain evidence="4 5">ULC007</strain>
    </source>
</reference>
<evidence type="ECO:0000256" key="1">
    <source>
        <dbReference type="ARBA" id="ARBA00022679"/>
    </source>
</evidence>
<sequence length="231" mass="25416">MNAKANFASSRLSPWLASLVYPMGRYGLLPFYFRRIEVSGREHLPAKGPVILAPTHRSRWDAFMVPYAAGQDITGRTLRFMVTADEVRGLQGWFIRRLGGFSINTNHPAIASLRYSVELLQNGEVLVIFPEGGDLRGNRSCKLNRLQPGLARLALQSEASQAGLGIQIVPINISYSCPSVPWRSTVRVCIGAPLKVADYSSQSSKLAAKQLTTDLERTLQDLNACGIEEKG</sequence>
<dbReference type="PANTHER" id="PTHR10434">
    <property type="entry name" value="1-ACYL-SN-GLYCEROL-3-PHOSPHATE ACYLTRANSFERASE"/>
    <property type="match status" value="1"/>
</dbReference>
<dbReference type="Proteomes" id="UP000238634">
    <property type="component" value="Unassembled WGS sequence"/>
</dbReference>
<organism evidence="4 5">
    <name type="scientific">Phormidesmis priestleyi ULC007</name>
    <dbReference type="NCBI Taxonomy" id="1920490"/>
    <lineage>
        <taxon>Bacteria</taxon>
        <taxon>Bacillati</taxon>
        <taxon>Cyanobacteriota</taxon>
        <taxon>Cyanophyceae</taxon>
        <taxon>Leptolyngbyales</taxon>
        <taxon>Leptolyngbyaceae</taxon>
        <taxon>Phormidesmis</taxon>
    </lineage>
</organism>
<evidence type="ECO:0000256" key="2">
    <source>
        <dbReference type="ARBA" id="ARBA00023315"/>
    </source>
</evidence>
<dbReference type="AlphaFoldDB" id="A0A2T1D6D8"/>
<dbReference type="InterPro" id="IPR002123">
    <property type="entry name" value="Plipid/glycerol_acylTrfase"/>
</dbReference>
<dbReference type="GO" id="GO:0003841">
    <property type="term" value="F:1-acylglycerol-3-phosphate O-acyltransferase activity"/>
    <property type="evidence" value="ECO:0007669"/>
    <property type="project" value="TreeGrafter"/>
</dbReference>
<keyword evidence="1 4" id="KW-0808">Transferase</keyword>
<name>A0A2T1D6D8_9CYAN</name>
<evidence type="ECO:0000313" key="4">
    <source>
        <dbReference type="EMBL" id="PSB16039.1"/>
    </source>
</evidence>
<reference evidence="4 5" key="2">
    <citation type="submission" date="2018-03" db="EMBL/GenBank/DDBJ databases">
        <title>The ancient ancestry and fast evolution of plastids.</title>
        <authorList>
            <person name="Moore K.R."/>
            <person name="Magnabosco C."/>
            <person name="Momper L."/>
            <person name="Gold D.A."/>
            <person name="Bosak T."/>
            <person name="Fournier G.P."/>
        </authorList>
    </citation>
    <scope>NUCLEOTIDE SEQUENCE [LARGE SCALE GENOMIC DNA]</scope>
    <source>
        <strain evidence="4 5">ULC007</strain>
    </source>
</reference>
<dbReference type="Pfam" id="PF01553">
    <property type="entry name" value="Acyltransferase"/>
    <property type="match status" value="1"/>
</dbReference>
<gene>
    <name evidence="4" type="ORF">C7B65_22695</name>
</gene>
<comment type="caution">
    <text evidence="4">The sequence shown here is derived from an EMBL/GenBank/DDBJ whole genome shotgun (WGS) entry which is preliminary data.</text>
</comment>
<accession>A0A2T1D6D8</accession>
<keyword evidence="5" id="KW-1185">Reference proteome</keyword>
<dbReference type="PANTHER" id="PTHR10434:SF11">
    <property type="entry name" value="1-ACYL-SN-GLYCEROL-3-PHOSPHATE ACYLTRANSFERASE"/>
    <property type="match status" value="1"/>
</dbReference>
<keyword evidence="2 4" id="KW-0012">Acyltransferase</keyword>
<proteinExistence type="predicted"/>
<dbReference type="CDD" id="cd07989">
    <property type="entry name" value="LPLAT_AGPAT-like"/>
    <property type="match status" value="1"/>
</dbReference>
<dbReference type="SMART" id="SM00563">
    <property type="entry name" value="PlsC"/>
    <property type="match status" value="1"/>
</dbReference>